<feature type="compositionally biased region" description="Acidic residues" evidence="3">
    <location>
        <begin position="840"/>
        <end position="859"/>
    </location>
</feature>
<feature type="region of interest" description="Disordered" evidence="3">
    <location>
        <begin position="482"/>
        <end position="535"/>
    </location>
</feature>
<feature type="compositionally biased region" description="Acidic residues" evidence="3">
    <location>
        <begin position="1025"/>
        <end position="1037"/>
    </location>
</feature>
<evidence type="ECO:0000313" key="4">
    <source>
        <dbReference type="EMBL" id="KAJ2808821.1"/>
    </source>
</evidence>
<gene>
    <name evidence="4" type="primary">SIT4</name>
    <name evidence="4" type="ORF">H4R20_000602</name>
</gene>
<feature type="region of interest" description="Disordered" evidence="3">
    <location>
        <begin position="1244"/>
        <end position="1406"/>
    </location>
</feature>
<feature type="compositionally biased region" description="Polar residues" evidence="3">
    <location>
        <begin position="139"/>
        <end position="149"/>
    </location>
</feature>
<feature type="compositionally biased region" description="Low complexity" evidence="3">
    <location>
        <begin position="918"/>
        <end position="927"/>
    </location>
</feature>
<feature type="compositionally biased region" description="Basic and acidic residues" evidence="3">
    <location>
        <begin position="999"/>
        <end position="1024"/>
    </location>
</feature>
<feature type="compositionally biased region" description="Low complexity" evidence="3">
    <location>
        <begin position="487"/>
        <end position="504"/>
    </location>
</feature>
<keyword evidence="5" id="KW-1185">Reference proteome</keyword>
<dbReference type="OrthoDB" id="295029at2759"/>
<sequence length="1508" mass="160965">MLWRFGLQHASNIDKLLEKEDLTLEEVLNDPDLLQEIREQNPKVISYLTMPQNLRQMVEYIATEEFFKFSKMAATSCEVLCSNSAAFGDGLVAAYVARDFVDSDFEASDDEVDAAHAETEGGHAANTDSLRRSGDNIDTAGSNPQSPASPRQHLLELLWGIMGLEHGNLDLLQATHFSRVMCSLLQRKPYEALAFIREQDEAVVQFLEHLDVTAVVDLLLKVISLEELENAPSIIAWLSDKRLVEMLVERMAPDRDPDMHSLAAQVLLDIIAISQCNNPLQPTIGTNALIEELKSEQMVERLADYMLDRKAPHGISTLNNCVYIFIELIRRNYSDMESELSPTADERDVYGFGEGGYGEESYGVETPDAQEQGQRQDLEQQEQPEQQQQMGQQQQNDLEQPQDQSDSPHSGRQLPTVDLSDMLRVLALRTGDLVELLKRPRSSTEPVATTQGMREPLGFERLRVCELLAELLHCSNMPRLNQRIGQGSSSSSGTSTSSSSGTSSPRVEAVARAADKGGPGATTEPSEAVCRDSPTVESEFMTLRTTTEAAEHTAENTPVGQLLKWQFIEHQVVPVTVDMFFRFPLNNFLHSVVYDIMHQVLNLPLQLECNVALIVVAFRDVHITSRVAQASARNEAARHEPRGEQLGYMGHLTGIGEEVARLLELSGAALEPLISPYIDGDEWLDYVARALQEVRERDQQPLGGERPGAAFGGAADDGDVDMAADSAAQVFVSRMGLVDPTASDAYGPEVDDEDDVDDDEDLGGRDGDDEASRYTRRMYGYRDKSGGGSAGMLYPNEEDDGEDSVDYIATHSSLYFNRTPGSGNGGGASSAAFGLPPSTAEDEDQFVIHDDADDADDVGPADRIGRYNSYQNATMAGASSDDDDEDDDEAGKCRRIDADIDASGGARKDGDGDDSDDASGAGTADPARGQSTIAGASGAAPQEQPQPSPQHAPGGEQQGKRRSAPLEPESSTSVAGIAGARRALLVPNGEEEWASEEDSDKKQREGGVRDEQASKEGTWDKATSEEDVDEELDDAEDERVRRGRRLLIRLSLDGSAHTAPAADESAALPEYLLSLSNLPSPSDAAATQSLHSADAPPPMPPRPTDAELELAANSAAPGPPARKGRVHDLLYREAKQRSLSSSELDNIVPADIASWTPDGSADARARDALAPPDAPLPAGSADDAAVGGRPRAASFAARRRRSRSQSAGVGISRAMVIQAAVQGQFPYLDAKTCEFVGQLKSDSVTLGGAAAGPSREPARPRAATPVPPLPLKASPAMKPAAREPPPDDNASLLPQPLRATGLPPSGLRMRSSAVASDSDDEDDTGSDESPKASFPPIPSLPPSFATPSAVLPTPPTSSATPARNGHSSSKALVSGGAAGTNGGSTSRNGHASALPAPATSRDPTALPLLPLAPMVKSAPSVSAAKPPTLSWAAVVSTPPSSAASEATDAVQLPGTNGLGARRGRNRQWARGQRHTSKGAVAASAVPEFPVLPMSPVHKSAPKLFAAKK</sequence>
<feature type="compositionally biased region" description="Low complexity" evidence="3">
    <location>
        <begin position="934"/>
        <end position="943"/>
    </location>
</feature>
<reference evidence="4" key="1">
    <citation type="submission" date="2022-07" db="EMBL/GenBank/DDBJ databases">
        <title>Phylogenomic reconstructions and comparative analyses of Kickxellomycotina fungi.</title>
        <authorList>
            <person name="Reynolds N.K."/>
            <person name="Stajich J.E."/>
            <person name="Barry K."/>
            <person name="Grigoriev I.V."/>
            <person name="Crous P."/>
            <person name="Smith M.E."/>
        </authorList>
    </citation>
    <scope>NUCLEOTIDE SEQUENCE</scope>
    <source>
        <strain evidence="4">NRRL 1565</strain>
    </source>
</reference>
<evidence type="ECO:0000256" key="3">
    <source>
        <dbReference type="SAM" id="MobiDB-lite"/>
    </source>
</evidence>
<feature type="compositionally biased region" description="Basic and acidic residues" evidence="3">
    <location>
        <begin position="762"/>
        <end position="773"/>
    </location>
</feature>
<feature type="region of interest" description="Disordered" evidence="3">
    <location>
        <begin position="1075"/>
        <end position="1125"/>
    </location>
</feature>
<feature type="compositionally biased region" description="Low complexity" evidence="3">
    <location>
        <begin position="1342"/>
        <end position="1362"/>
    </location>
</feature>
<feature type="region of interest" description="Disordered" evidence="3">
    <location>
        <begin position="741"/>
        <end position="780"/>
    </location>
</feature>
<dbReference type="PANTHER" id="PTHR12634">
    <property type="entry name" value="SIT4 YEAST -ASSOCIATING PROTEIN-RELATED"/>
    <property type="match status" value="1"/>
</dbReference>
<dbReference type="PANTHER" id="PTHR12634:SF8">
    <property type="entry name" value="FIERY MOUNTAIN, ISOFORM D"/>
    <property type="match status" value="1"/>
</dbReference>
<evidence type="ECO:0000256" key="2">
    <source>
        <dbReference type="ARBA" id="ARBA00023306"/>
    </source>
</evidence>
<name>A0A9W8LVP3_9FUNG</name>
<protein>
    <submittedName>
        <fullName evidence="4">Sporulation-induced protein</fullName>
    </submittedName>
</protein>
<dbReference type="GO" id="GO:0019903">
    <property type="term" value="F:protein phosphatase binding"/>
    <property type="evidence" value="ECO:0007669"/>
    <property type="project" value="InterPro"/>
</dbReference>
<feature type="compositionally biased region" description="Acidic residues" evidence="3">
    <location>
        <begin position="989"/>
        <end position="998"/>
    </location>
</feature>
<feature type="region of interest" description="Disordered" evidence="3">
    <location>
        <begin position="697"/>
        <end position="717"/>
    </location>
</feature>
<keyword evidence="2" id="KW-0131">Cell cycle</keyword>
<feature type="compositionally biased region" description="Low complexity" evidence="3">
    <location>
        <begin position="1075"/>
        <end position="1086"/>
    </location>
</feature>
<dbReference type="GO" id="GO:0005634">
    <property type="term" value="C:nucleus"/>
    <property type="evidence" value="ECO:0007669"/>
    <property type="project" value="TreeGrafter"/>
</dbReference>
<feature type="compositionally biased region" description="Low complexity" evidence="3">
    <location>
        <begin position="1168"/>
        <end position="1196"/>
    </location>
</feature>
<feature type="compositionally biased region" description="Acidic residues" evidence="3">
    <location>
        <begin position="1317"/>
        <end position="1326"/>
    </location>
</feature>
<feature type="compositionally biased region" description="Low complexity" evidence="3">
    <location>
        <begin position="1247"/>
        <end position="1264"/>
    </location>
</feature>
<comment type="similarity">
    <text evidence="1">Belongs to the SAPS family.</text>
</comment>
<dbReference type="EMBL" id="JANBUO010000021">
    <property type="protein sequence ID" value="KAJ2808821.1"/>
    <property type="molecule type" value="Genomic_DNA"/>
</dbReference>
<dbReference type="GO" id="GO:0005829">
    <property type="term" value="C:cytosol"/>
    <property type="evidence" value="ECO:0007669"/>
    <property type="project" value="TreeGrafter"/>
</dbReference>
<evidence type="ECO:0000256" key="1">
    <source>
        <dbReference type="ARBA" id="ARBA00006180"/>
    </source>
</evidence>
<feature type="region of interest" description="Disordered" evidence="3">
    <location>
        <begin position="1441"/>
        <end position="1481"/>
    </location>
</feature>
<feature type="compositionally biased region" description="Low complexity" evidence="3">
    <location>
        <begin position="370"/>
        <end position="404"/>
    </location>
</feature>
<feature type="region of interest" description="Disordered" evidence="3">
    <location>
        <begin position="340"/>
        <end position="418"/>
    </location>
</feature>
<comment type="caution">
    <text evidence="4">The sequence shown here is derived from an EMBL/GenBank/DDBJ whole genome shotgun (WGS) entry which is preliminary data.</text>
</comment>
<feature type="region of interest" description="Disordered" evidence="3">
    <location>
        <begin position="1157"/>
        <end position="1209"/>
    </location>
</feature>
<dbReference type="GO" id="GO:0019888">
    <property type="term" value="F:protein phosphatase regulator activity"/>
    <property type="evidence" value="ECO:0007669"/>
    <property type="project" value="TreeGrafter"/>
</dbReference>
<feature type="region of interest" description="Disordered" evidence="3">
    <location>
        <begin position="818"/>
        <end position="1040"/>
    </location>
</feature>
<feature type="compositionally biased region" description="Acidic residues" evidence="3">
    <location>
        <begin position="880"/>
        <end position="889"/>
    </location>
</feature>
<dbReference type="Pfam" id="PF04499">
    <property type="entry name" value="SAPS"/>
    <property type="match status" value="1"/>
</dbReference>
<feature type="region of interest" description="Disordered" evidence="3">
    <location>
        <begin position="111"/>
        <end position="149"/>
    </location>
</feature>
<dbReference type="Proteomes" id="UP001140094">
    <property type="component" value="Unassembled WGS sequence"/>
</dbReference>
<evidence type="ECO:0000313" key="5">
    <source>
        <dbReference type="Proteomes" id="UP001140094"/>
    </source>
</evidence>
<accession>A0A9W8LVP3</accession>
<dbReference type="InterPro" id="IPR007587">
    <property type="entry name" value="SAPS"/>
</dbReference>
<feature type="compositionally biased region" description="Acidic residues" evidence="3">
    <location>
        <begin position="749"/>
        <end position="761"/>
    </location>
</feature>
<feature type="compositionally biased region" description="Basic residues" evidence="3">
    <location>
        <begin position="1461"/>
        <end position="1476"/>
    </location>
</feature>
<organism evidence="4 5">
    <name type="scientific">Coemansia guatemalensis</name>
    <dbReference type="NCBI Taxonomy" id="2761395"/>
    <lineage>
        <taxon>Eukaryota</taxon>
        <taxon>Fungi</taxon>
        <taxon>Fungi incertae sedis</taxon>
        <taxon>Zoopagomycota</taxon>
        <taxon>Kickxellomycotina</taxon>
        <taxon>Kickxellomycetes</taxon>
        <taxon>Kickxellales</taxon>
        <taxon>Kickxellaceae</taxon>
        <taxon>Coemansia</taxon>
    </lineage>
</organism>
<feature type="region of interest" description="Disordered" evidence="3">
    <location>
        <begin position="785"/>
        <end position="804"/>
    </location>
</feature>
<proteinExistence type="inferred from homology"/>